<accession>A0A382PQR1</accession>
<evidence type="ECO:0000313" key="3">
    <source>
        <dbReference type="EMBL" id="SVC74332.1"/>
    </source>
</evidence>
<dbReference type="Pfam" id="PF01370">
    <property type="entry name" value="Epimerase"/>
    <property type="match status" value="1"/>
</dbReference>
<evidence type="ECO:0000256" key="1">
    <source>
        <dbReference type="ARBA" id="ARBA00007637"/>
    </source>
</evidence>
<sequence>MSLEQEELVSQDCERVYGKISQKLEELKNVSILVTGGSGFLGSWIAELVNHMNTFHNKNIKLFLLDRDSERFETNLKHISKSNMIEFIECDIRSISDLPNEVNYIIHGAAPQDRRFLSSSPLETMNSICDATSAILHSAARLSNLVKFINISASYIYQDEAEEKISLLSEGLPLDLKPSNAHSEAKRYSEMLGSAARSEMRIPVITVRPFTFCG</sequence>
<dbReference type="AlphaFoldDB" id="A0A382PQR1"/>
<evidence type="ECO:0000259" key="2">
    <source>
        <dbReference type="Pfam" id="PF01370"/>
    </source>
</evidence>
<dbReference type="SUPFAM" id="SSF51735">
    <property type="entry name" value="NAD(P)-binding Rossmann-fold domains"/>
    <property type="match status" value="1"/>
</dbReference>
<dbReference type="InterPro" id="IPR001509">
    <property type="entry name" value="Epimerase_deHydtase"/>
</dbReference>
<reference evidence="3" key="1">
    <citation type="submission" date="2018-05" db="EMBL/GenBank/DDBJ databases">
        <authorList>
            <person name="Lanie J.A."/>
            <person name="Ng W.-L."/>
            <person name="Kazmierczak K.M."/>
            <person name="Andrzejewski T.M."/>
            <person name="Davidsen T.M."/>
            <person name="Wayne K.J."/>
            <person name="Tettelin H."/>
            <person name="Glass J.I."/>
            <person name="Rusch D."/>
            <person name="Podicherti R."/>
            <person name="Tsui H.-C.T."/>
            <person name="Winkler M.E."/>
        </authorList>
    </citation>
    <scope>NUCLEOTIDE SEQUENCE</scope>
</reference>
<feature type="non-terminal residue" evidence="3">
    <location>
        <position position="214"/>
    </location>
</feature>
<dbReference type="Gene3D" id="3.40.50.720">
    <property type="entry name" value="NAD(P)-binding Rossmann-like Domain"/>
    <property type="match status" value="1"/>
</dbReference>
<dbReference type="PANTHER" id="PTHR43000">
    <property type="entry name" value="DTDP-D-GLUCOSE 4,6-DEHYDRATASE-RELATED"/>
    <property type="match status" value="1"/>
</dbReference>
<proteinExistence type="inferred from homology"/>
<dbReference type="InterPro" id="IPR036291">
    <property type="entry name" value="NAD(P)-bd_dom_sf"/>
</dbReference>
<dbReference type="EMBL" id="UINC01108321">
    <property type="protein sequence ID" value="SVC74332.1"/>
    <property type="molecule type" value="Genomic_DNA"/>
</dbReference>
<protein>
    <recommendedName>
        <fullName evidence="2">NAD-dependent epimerase/dehydratase domain-containing protein</fullName>
    </recommendedName>
</protein>
<gene>
    <name evidence="3" type="ORF">METZ01_LOCUS327186</name>
</gene>
<comment type="similarity">
    <text evidence="1">Belongs to the NAD(P)-dependent epimerase/dehydratase family.</text>
</comment>
<feature type="domain" description="NAD-dependent epimerase/dehydratase" evidence="2">
    <location>
        <begin position="32"/>
        <end position="214"/>
    </location>
</feature>
<organism evidence="3">
    <name type="scientific">marine metagenome</name>
    <dbReference type="NCBI Taxonomy" id="408172"/>
    <lineage>
        <taxon>unclassified sequences</taxon>
        <taxon>metagenomes</taxon>
        <taxon>ecological metagenomes</taxon>
    </lineage>
</organism>
<name>A0A382PQR1_9ZZZZ</name>